<comment type="caution">
    <text evidence="18">The sequence shown here is derived from an EMBL/GenBank/DDBJ whole genome shotgun (WGS) entry which is preliminary data.</text>
</comment>
<dbReference type="PANTHER" id="PTHR20973:SF0">
    <property type="entry name" value="NON-STRUCTURAL MAINTENANCE OF CHROMOSOMES ELEMENT 1 HOMOLOG"/>
    <property type="match status" value="1"/>
</dbReference>
<evidence type="ECO:0000256" key="10">
    <source>
        <dbReference type="ARBA" id="ARBA00022786"/>
    </source>
</evidence>
<dbReference type="Gene3D" id="3.30.40.10">
    <property type="entry name" value="Zinc/RING finger domain, C3HC4 (zinc finger)"/>
    <property type="match status" value="1"/>
</dbReference>
<protein>
    <recommendedName>
        <fullName evidence="5 15">Non-structural maintenance of chromosomes element 1 homolog</fullName>
        <ecNumber evidence="4 15">2.3.2.27</ecNumber>
    </recommendedName>
</protein>
<keyword evidence="14 15" id="KW-0539">Nucleus</keyword>
<feature type="domain" description="Non-structural maintenance of chromosomes element 1 RING C4HC3-type" evidence="17">
    <location>
        <begin position="199"/>
        <end position="242"/>
    </location>
</feature>
<keyword evidence="12 15" id="KW-0233">DNA recombination</keyword>
<proteinExistence type="inferred from homology"/>
<keyword evidence="10 15" id="KW-0833">Ubl conjugation pathway</keyword>
<dbReference type="CDD" id="cd16493">
    <property type="entry name" value="RING-CH-C4HC3_NSE1"/>
    <property type="match status" value="1"/>
</dbReference>
<dbReference type="InterPro" id="IPR014857">
    <property type="entry name" value="Nse1_RING_C4HC3-type"/>
</dbReference>
<keyword evidence="7 15" id="KW-0479">Metal-binding</keyword>
<evidence type="ECO:0000256" key="15">
    <source>
        <dbReference type="RuleBase" id="RU368018"/>
    </source>
</evidence>
<dbReference type="InterPro" id="IPR036388">
    <property type="entry name" value="WH-like_DNA-bd_sf"/>
</dbReference>
<keyword evidence="6 15" id="KW-0808">Transferase</keyword>
<evidence type="ECO:0000256" key="8">
    <source>
        <dbReference type="ARBA" id="ARBA00022763"/>
    </source>
</evidence>
<sequence length="325" mass="36408">MSNLTWRYHTLIQALLSRGPLKEEEFHEIFVGVSGKNPVKYKDTFNQALLKINDALAYVQFELRACRNQYDGQVYYGVVNNVADEQSKLGTKYSAPQIAFYKGVIEAINNDAGTGTISNIDALNVRLENQIILSQASQDSGAKLPTAFKLFNMSQKEKTLQELIKDKWLCQTSSDMIGLGIRSFFDLRGWFRTNEVPSCDVCNEAGVKASVCPKEGCLVRIHDYCLQKKFSNKTGSSACPGCGTEWPLSEYESAEIHENNTTSPDESQITSANPAPRHLRSTKTEECDSGPAQSQSQRKRRRPCKPEPADTLEPSRRLRPRARKA</sequence>
<dbReference type="GO" id="GO:0008270">
    <property type="term" value="F:zinc ion binding"/>
    <property type="evidence" value="ECO:0007669"/>
    <property type="project" value="UniProtKB-KW"/>
</dbReference>
<evidence type="ECO:0000256" key="11">
    <source>
        <dbReference type="ARBA" id="ARBA00022833"/>
    </source>
</evidence>
<keyword evidence="9 15" id="KW-0863">Zinc-finger</keyword>
<evidence type="ECO:0000256" key="14">
    <source>
        <dbReference type="ARBA" id="ARBA00023242"/>
    </source>
</evidence>
<dbReference type="Pfam" id="PF07574">
    <property type="entry name" value="SMC_Nse1"/>
    <property type="match status" value="1"/>
</dbReference>
<evidence type="ECO:0000256" key="7">
    <source>
        <dbReference type="ARBA" id="ARBA00022723"/>
    </source>
</evidence>
<dbReference type="AlphaFoldDB" id="A0A833VKW4"/>
<dbReference type="GO" id="GO:0061630">
    <property type="term" value="F:ubiquitin protein ligase activity"/>
    <property type="evidence" value="ECO:0007669"/>
    <property type="project" value="UniProtKB-EC"/>
</dbReference>
<dbReference type="OrthoDB" id="185455at2759"/>
<dbReference type="PANTHER" id="PTHR20973">
    <property type="entry name" value="NON-SMC ELEMENT 1-RELATED"/>
    <property type="match status" value="1"/>
</dbReference>
<evidence type="ECO:0000256" key="16">
    <source>
        <dbReference type="SAM" id="MobiDB-lite"/>
    </source>
</evidence>
<comment type="catalytic activity">
    <reaction evidence="1 15">
        <text>S-ubiquitinyl-[E2 ubiquitin-conjugating enzyme]-L-cysteine + [acceptor protein]-L-lysine = [E2 ubiquitin-conjugating enzyme]-L-cysteine + N(6)-ubiquitinyl-[acceptor protein]-L-lysine.</text>
        <dbReference type="EC" id="2.3.2.27"/>
    </reaction>
</comment>
<comment type="subunit">
    <text evidence="15">Component of the Smc5-Smc6 complex.</text>
</comment>
<evidence type="ECO:0000313" key="19">
    <source>
        <dbReference type="Proteomes" id="UP000623129"/>
    </source>
</evidence>
<organism evidence="18 19">
    <name type="scientific">Carex littledalei</name>
    <dbReference type="NCBI Taxonomy" id="544730"/>
    <lineage>
        <taxon>Eukaryota</taxon>
        <taxon>Viridiplantae</taxon>
        <taxon>Streptophyta</taxon>
        <taxon>Embryophyta</taxon>
        <taxon>Tracheophyta</taxon>
        <taxon>Spermatophyta</taxon>
        <taxon>Magnoliopsida</taxon>
        <taxon>Liliopsida</taxon>
        <taxon>Poales</taxon>
        <taxon>Cyperaceae</taxon>
        <taxon>Cyperoideae</taxon>
        <taxon>Cariceae</taxon>
        <taxon>Carex</taxon>
        <taxon>Carex subgen. Euthyceras</taxon>
    </lineage>
</organism>
<evidence type="ECO:0000256" key="6">
    <source>
        <dbReference type="ARBA" id="ARBA00022679"/>
    </source>
</evidence>
<dbReference type="GO" id="GO:0005634">
    <property type="term" value="C:nucleus"/>
    <property type="evidence" value="ECO:0007669"/>
    <property type="project" value="UniProtKB-SubCell"/>
</dbReference>
<evidence type="ECO:0000256" key="9">
    <source>
        <dbReference type="ARBA" id="ARBA00022771"/>
    </source>
</evidence>
<name>A0A833VKW4_9POAL</name>
<dbReference type="InterPro" id="IPR013083">
    <property type="entry name" value="Znf_RING/FYVE/PHD"/>
</dbReference>
<dbReference type="Pfam" id="PF08746">
    <property type="entry name" value="zf-RING-like"/>
    <property type="match status" value="1"/>
</dbReference>
<dbReference type="Gene3D" id="3.90.1150.220">
    <property type="match status" value="1"/>
</dbReference>
<dbReference type="Proteomes" id="UP000623129">
    <property type="component" value="Unassembled WGS sequence"/>
</dbReference>
<accession>A0A833VKW4</accession>
<dbReference type="EMBL" id="SWLB01000017">
    <property type="protein sequence ID" value="KAF3327253.1"/>
    <property type="molecule type" value="Genomic_DNA"/>
</dbReference>
<feature type="compositionally biased region" description="Basic and acidic residues" evidence="16">
    <location>
        <begin position="304"/>
        <end position="316"/>
    </location>
</feature>
<feature type="region of interest" description="Disordered" evidence="16">
    <location>
        <begin position="256"/>
        <end position="325"/>
    </location>
</feature>
<evidence type="ECO:0000256" key="3">
    <source>
        <dbReference type="ARBA" id="ARBA00010258"/>
    </source>
</evidence>
<dbReference type="EC" id="2.3.2.27" evidence="4 15"/>
<keyword evidence="8 15" id="KW-0227">DNA damage</keyword>
<evidence type="ECO:0000259" key="17">
    <source>
        <dbReference type="Pfam" id="PF08746"/>
    </source>
</evidence>
<evidence type="ECO:0000256" key="5">
    <source>
        <dbReference type="ARBA" id="ARBA00019422"/>
    </source>
</evidence>
<dbReference type="InterPro" id="IPR011513">
    <property type="entry name" value="Nse1"/>
</dbReference>
<evidence type="ECO:0000256" key="2">
    <source>
        <dbReference type="ARBA" id="ARBA00004123"/>
    </source>
</evidence>
<dbReference type="GO" id="GO:0030915">
    <property type="term" value="C:Smc5-Smc6 complex"/>
    <property type="evidence" value="ECO:0007669"/>
    <property type="project" value="UniProtKB-UniRule"/>
</dbReference>
<comment type="similarity">
    <text evidence="3 15">Belongs to the NSE1 family.</text>
</comment>
<gene>
    <name evidence="18" type="ORF">FCM35_KLT07371</name>
</gene>
<feature type="compositionally biased region" description="Polar residues" evidence="16">
    <location>
        <begin position="259"/>
        <end position="273"/>
    </location>
</feature>
<dbReference type="Gene3D" id="1.10.10.10">
    <property type="entry name" value="Winged helix-like DNA-binding domain superfamily/Winged helix DNA-binding domain"/>
    <property type="match status" value="1"/>
</dbReference>
<dbReference type="FunFam" id="3.90.1150.220:FF:000002">
    <property type="entry name" value="Non-structural maintenance of chromosomes element 1"/>
    <property type="match status" value="1"/>
</dbReference>
<comment type="subcellular location">
    <subcellularLocation>
        <location evidence="2 15">Nucleus</location>
    </subcellularLocation>
</comment>
<keyword evidence="13 15" id="KW-0234">DNA repair</keyword>
<evidence type="ECO:0000256" key="1">
    <source>
        <dbReference type="ARBA" id="ARBA00000900"/>
    </source>
</evidence>
<evidence type="ECO:0000313" key="18">
    <source>
        <dbReference type="EMBL" id="KAF3327253.1"/>
    </source>
</evidence>
<dbReference type="GO" id="GO:0000724">
    <property type="term" value="P:double-strand break repair via homologous recombination"/>
    <property type="evidence" value="ECO:0007669"/>
    <property type="project" value="TreeGrafter"/>
</dbReference>
<keyword evidence="19" id="KW-1185">Reference proteome</keyword>
<evidence type="ECO:0000256" key="12">
    <source>
        <dbReference type="ARBA" id="ARBA00023172"/>
    </source>
</evidence>
<keyword evidence="11 15" id="KW-0862">Zinc</keyword>
<evidence type="ECO:0000256" key="4">
    <source>
        <dbReference type="ARBA" id="ARBA00012483"/>
    </source>
</evidence>
<evidence type="ECO:0000256" key="13">
    <source>
        <dbReference type="ARBA" id="ARBA00023204"/>
    </source>
</evidence>
<reference evidence="18" key="1">
    <citation type="submission" date="2020-01" db="EMBL/GenBank/DDBJ databases">
        <title>Genome sequence of Kobresia littledalei, the first chromosome-level genome in the family Cyperaceae.</title>
        <authorList>
            <person name="Qu G."/>
        </authorList>
    </citation>
    <scope>NUCLEOTIDE SEQUENCE</scope>
    <source>
        <strain evidence="18">C.B.Clarke</strain>
        <tissue evidence="18">Leaf</tissue>
    </source>
</reference>